<feature type="compositionally biased region" description="Low complexity" evidence="1">
    <location>
        <begin position="204"/>
        <end position="220"/>
    </location>
</feature>
<proteinExistence type="predicted"/>
<reference evidence="2" key="1">
    <citation type="journal article" date="2019" name="Sci. Rep.">
        <title>Draft genome of Tanacetum cinerariifolium, the natural source of mosquito coil.</title>
        <authorList>
            <person name="Yamashiro T."/>
            <person name="Shiraishi A."/>
            <person name="Satake H."/>
            <person name="Nakayama K."/>
        </authorList>
    </citation>
    <scope>NUCLEOTIDE SEQUENCE</scope>
</reference>
<gene>
    <name evidence="2" type="ORF">Tci_041712</name>
</gene>
<name>A0A6L2MAY8_TANCI</name>
<protein>
    <recommendedName>
        <fullName evidence="3">Xylulose kinase-1</fullName>
    </recommendedName>
</protein>
<feature type="region of interest" description="Disordered" evidence="1">
    <location>
        <begin position="190"/>
        <end position="240"/>
    </location>
</feature>
<evidence type="ECO:0000256" key="1">
    <source>
        <dbReference type="SAM" id="MobiDB-lite"/>
    </source>
</evidence>
<evidence type="ECO:0008006" key="3">
    <source>
        <dbReference type="Google" id="ProtNLM"/>
    </source>
</evidence>
<evidence type="ECO:0000313" key="2">
    <source>
        <dbReference type="EMBL" id="GEU69734.1"/>
    </source>
</evidence>
<sequence length="240" mass="27070">MASLTFADTHNMIAFLTKSDASGGFNQIVDFLNAHTIQYVLMVNPTIYVSCIKQFWASVLIKKSNDVMKLQALIDRKKVIITEDIIRQALRLDDADGIDCLPNKEIFTELARMRYEKPSTKLTFYKAFFSAQWKFLIHTIVQYDLSSHNTKYTSPALIQKVFTNMRRIGKGFLRVETPLFDNMLVQQQVQDDAQVKEDEDNEVSAAPTLPSPTPATTSPPQQEPILSPPQAQSAEPSSPP</sequence>
<comment type="caution">
    <text evidence="2">The sequence shown here is derived from an EMBL/GenBank/DDBJ whole genome shotgun (WGS) entry which is preliminary data.</text>
</comment>
<organism evidence="2">
    <name type="scientific">Tanacetum cinerariifolium</name>
    <name type="common">Dalmatian daisy</name>
    <name type="synonym">Chrysanthemum cinerariifolium</name>
    <dbReference type="NCBI Taxonomy" id="118510"/>
    <lineage>
        <taxon>Eukaryota</taxon>
        <taxon>Viridiplantae</taxon>
        <taxon>Streptophyta</taxon>
        <taxon>Embryophyta</taxon>
        <taxon>Tracheophyta</taxon>
        <taxon>Spermatophyta</taxon>
        <taxon>Magnoliopsida</taxon>
        <taxon>eudicotyledons</taxon>
        <taxon>Gunneridae</taxon>
        <taxon>Pentapetalae</taxon>
        <taxon>asterids</taxon>
        <taxon>campanulids</taxon>
        <taxon>Asterales</taxon>
        <taxon>Asteraceae</taxon>
        <taxon>Asteroideae</taxon>
        <taxon>Anthemideae</taxon>
        <taxon>Anthemidinae</taxon>
        <taxon>Tanacetum</taxon>
    </lineage>
</organism>
<accession>A0A6L2MAY8</accession>
<dbReference type="AlphaFoldDB" id="A0A6L2MAY8"/>
<dbReference type="EMBL" id="BKCJ010005989">
    <property type="protein sequence ID" value="GEU69734.1"/>
    <property type="molecule type" value="Genomic_DNA"/>
</dbReference>
<feature type="compositionally biased region" description="Low complexity" evidence="1">
    <location>
        <begin position="228"/>
        <end position="240"/>
    </location>
</feature>